<name>A0A0F3R6E5_9RICK</name>
<proteinExistence type="predicted"/>
<evidence type="ECO:0000259" key="1">
    <source>
        <dbReference type="Pfam" id="PF13088"/>
    </source>
</evidence>
<dbReference type="Proteomes" id="UP000033736">
    <property type="component" value="Unassembled WGS sequence"/>
</dbReference>
<dbReference type="PANTHER" id="PTHR43752">
    <property type="entry name" value="BNR/ASP-BOX REPEAT FAMILY PROTEIN"/>
    <property type="match status" value="1"/>
</dbReference>
<protein>
    <submittedName>
        <fullName evidence="2">BNR repeat-like domain protein</fullName>
    </submittedName>
</protein>
<dbReference type="InterPro" id="IPR011040">
    <property type="entry name" value="Sialidase"/>
</dbReference>
<dbReference type="PATRIC" id="fig|1268837.3.peg.1018"/>
<gene>
    <name evidence="2" type="ORF">RAT170B_1755</name>
</gene>
<dbReference type="EMBL" id="LAOQ01000026">
    <property type="protein sequence ID" value="KJW01848.1"/>
    <property type="molecule type" value="Genomic_DNA"/>
</dbReference>
<evidence type="ECO:0000313" key="3">
    <source>
        <dbReference type="Proteomes" id="UP000033736"/>
    </source>
</evidence>
<evidence type="ECO:0000313" key="2">
    <source>
        <dbReference type="EMBL" id="KJW01848.1"/>
    </source>
</evidence>
<organism evidence="2 3">
    <name type="scientific">Rickettsia argasii T170-B</name>
    <dbReference type="NCBI Taxonomy" id="1268837"/>
    <lineage>
        <taxon>Bacteria</taxon>
        <taxon>Pseudomonadati</taxon>
        <taxon>Pseudomonadota</taxon>
        <taxon>Alphaproteobacteria</taxon>
        <taxon>Rickettsiales</taxon>
        <taxon>Rickettsiaceae</taxon>
        <taxon>Rickettsieae</taxon>
        <taxon>Rickettsia</taxon>
        <taxon>spotted fever group</taxon>
    </lineage>
</organism>
<comment type="caution">
    <text evidence="2">The sequence shown here is derived from an EMBL/GenBank/DDBJ whole genome shotgun (WGS) entry which is preliminary data.</text>
</comment>
<feature type="domain" description="Sialidase" evidence="1">
    <location>
        <begin position="13"/>
        <end position="148"/>
    </location>
</feature>
<dbReference type="InterPro" id="IPR036278">
    <property type="entry name" value="Sialidase_sf"/>
</dbReference>
<reference evidence="2 3" key="1">
    <citation type="submission" date="2015-01" db="EMBL/GenBank/DDBJ databases">
        <title>Genome Sequencing of Rickettsiales /home/snadendla/prok_pipe/test/illegal_ec_num.txt.</title>
        <authorList>
            <person name="Daugherty S.C."/>
            <person name="Su Q."/>
            <person name="Abolude K."/>
            <person name="Beier-Sexton M."/>
            <person name="Carlyon J.A."/>
            <person name="Carter R."/>
            <person name="Day N.P."/>
            <person name="Dumler S.J."/>
            <person name="Dyachenko V."/>
            <person name="Godinez A."/>
            <person name="Kurtti T.J."/>
            <person name="Lichay M."/>
            <person name="Mullins K.E."/>
            <person name="Ott S."/>
            <person name="Pappas-Brown V."/>
            <person name="Paris D.H."/>
            <person name="Patel P."/>
            <person name="Richards A.L."/>
            <person name="Sadzewicz L."/>
            <person name="Sears K."/>
            <person name="Seidman D."/>
            <person name="Sengamalay N."/>
            <person name="Stenos J."/>
            <person name="Tallon L.J."/>
            <person name="Vincent G."/>
            <person name="Fraser C.M."/>
            <person name="Munderloh U."/>
            <person name="Dunning-Hotopp J.C."/>
        </authorList>
    </citation>
    <scope>NUCLEOTIDE SEQUENCE [LARGE SCALE GENOMIC DNA]</scope>
    <source>
        <strain evidence="2 3">T170-B</strain>
    </source>
</reference>
<accession>A0A0F3R6E5</accession>
<dbReference type="PANTHER" id="PTHR43752:SF2">
    <property type="entry name" value="BNR_ASP-BOX REPEAT FAMILY PROTEIN"/>
    <property type="match status" value="1"/>
</dbReference>
<dbReference type="AlphaFoldDB" id="A0A0F3R6E5"/>
<sequence>MSSNPQIFQKGYRGFIQPTLVTGDSQNKIIMLVRPRKTDPLIPTYIHRSMSLDKGIHWNNLEPINLLNPDSAIDAINLSSNTLLLAYNRVINHLKSRNILSLAISYDEGLNYYPIIIKNSIYPEGDIEYSNILSEEYSYPAIIMNPDNNEIHVIYTFNRINLKHKVFQLLPK</sequence>
<keyword evidence="3" id="KW-1185">Reference proteome</keyword>
<dbReference type="CDD" id="cd15482">
    <property type="entry name" value="Sialidase_non-viral"/>
    <property type="match status" value="1"/>
</dbReference>
<dbReference type="Pfam" id="PF13088">
    <property type="entry name" value="BNR_2"/>
    <property type="match status" value="1"/>
</dbReference>
<dbReference type="SUPFAM" id="SSF50939">
    <property type="entry name" value="Sialidases"/>
    <property type="match status" value="1"/>
</dbReference>
<dbReference type="Gene3D" id="2.120.10.10">
    <property type="match status" value="1"/>
</dbReference>